<evidence type="ECO:0000256" key="1">
    <source>
        <dbReference type="SAM" id="Phobius"/>
    </source>
</evidence>
<dbReference type="AlphaFoldDB" id="A0A8D8Q6Y5"/>
<reference evidence="2" key="1">
    <citation type="submission" date="2021-05" db="EMBL/GenBank/DDBJ databases">
        <authorList>
            <person name="Alioto T."/>
            <person name="Alioto T."/>
            <person name="Gomez Garrido J."/>
        </authorList>
    </citation>
    <scope>NUCLEOTIDE SEQUENCE</scope>
</reference>
<name>A0A8D8Q6Y5_9HEMI</name>
<dbReference type="EMBL" id="HBUF01062192">
    <property type="protein sequence ID" value="CAG6626281.1"/>
    <property type="molecule type" value="Transcribed_RNA"/>
</dbReference>
<feature type="transmembrane region" description="Helical" evidence="1">
    <location>
        <begin position="55"/>
        <end position="73"/>
    </location>
</feature>
<sequence>MLRTKEEKGTRIRVFHSRPLSVQRVTRHCQALHYSENIFVKCIAYTMTVRRDHSLVLFVVASLLPVVACRDMFEWYITTRRTNISHRVPYVNADLPTKSG</sequence>
<keyword evidence="1" id="KW-0472">Membrane</keyword>
<dbReference type="EMBL" id="HBUF01062191">
    <property type="protein sequence ID" value="CAG6626279.1"/>
    <property type="molecule type" value="Transcribed_RNA"/>
</dbReference>
<proteinExistence type="predicted"/>
<protein>
    <submittedName>
        <fullName evidence="2">Uncharacterized protein</fullName>
    </submittedName>
</protein>
<keyword evidence="1" id="KW-1133">Transmembrane helix</keyword>
<evidence type="ECO:0000313" key="2">
    <source>
        <dbReference type="EMBL" id="CAG6626279.1"/>
    </source>
</evidence>
<organism evidence="2">
    <name type="scientific">Cacopsylla melanoneura</name>
    <dbReference type="NCBI Taxonomy" id="428564"/>
    <lineage>
        <taxon>Eukaryota</taxon>
        <taxon>Metazoa</taxon>
        <taxon>Ecdysozoa</taxon>
        <taxon>Arthropoda</taxon>
        <taxon>Hexapoda</taxon>
        <taxon>Insecta</taxon>
        <taxon>Pterygota</taxon>
        <taxon>Neoptera</taxon>
        <taxon>Paraneoptera</taxon>
        <taxon>Hemiptera</taxon>
        <taxon>Sternorrhyncha</taxon>
        <taxon>Psylloidea</taxon>
        <taxon>Psyllidae</taxon>
        <taxon>Psyllinae</taxon>
        <taxon>Cacopsylla</taxon>
    </lineage>
</organism>
<keyword evidence="1" id="KW-0812">Transmembrane</keyword>
<accession>A0A8D8Q6Y5</accession>